<evidence type="ECO:0000256" key="2">
    <source>
        <dbReference type="ARBA" id="ARBA00012528"/>
    </source>
</evidence>
<dbReference type="InterPro" id="IPR029787">
    <property type="entry name" value="Nucleotide_cyclase"/>
</dbReference>
<feature type="transmembrane region" description="Helical" evidence="4">
    <location>
        <begin position="68"/>
        <end position="85"/>
    </location>
</feature>
<dbReference type="CDD" id="cd01949">
    <property type="entry name" value="GGDEF"/>
    <property type="match status" value="1"/>
</dbReference>
<dbReference type="PANTHER" id="PTHR45138">
    <property type="entry name" value="REGULATORY COMPONENTS OF SENSORY TRANSDUCTION SYSTEM"/>
    <property type="match status" value="1"/>
</dbReference>
<evidence type="ECO:0000256" key="1">
    <source>
        <dbReference type="ARBA" id="ARBA00001946"/>
    </source>
</evidence>
<evidence type="ECO:0000256" key="4">
    <source>
        <dbReference type="SAM" id="Phobius"/>
    </source>
</evidence>
<comment type="caution">
    <text evidence="6">The sequence shown here is derived from an EMBL/GenBank/DDBJ whole genome shotgun (WGS) entry which is preliminary data.</text>
</comment>
<accession>A0AAP8SPC1</accession>
<dbReference type="SMART" id="SM00267">
    <property type="entry name" value="GGDEF"/>
    <property type="match status" value="1"/>
</dbReference>
<dbReference type="PROSITE" id="PS50887">
    <property type="entry name" value="GGDEF"/>
    <property type="match status" value="1"/>
</dbReference>
<dbReference type="InterPro" id="IPR050469">
    <property type="entry name" value="Diguanylate_Cyclase"/>
</dbReference>
<dbReference type="Proteomes" id="UP000235162">
    <property type="component" value="Unassembled WGS sequence"/>
</dbReference>
<dbReference type="InterPro" id="IPR000160">
    <property type="entry name" value="GGDEF_dom"/>
</dbReference>
<keyword evidence="4" id="KW-1133">Transmembrane helix</keyword>
<sequence>MPCPPRGCYTQQMINKDQRAGPANLPSAVHQEKLTLLLQQSHIAAYISVGVAAILVAVLWEQQSSDRLLTWMGGIVATASVRVVMYQSFRRHPPEVDENSHREFIYFAATLTYFAWWGIGSLWIMPKASYADQIIVLYFMIGLAGSAVAVFSANWPLQIGAVALLLLPIVSWFFAQGSLPEAGMATAGLIFLLSATRSARVLAGTIDTNLRLKHQLINANAVAERLARVDELTNLYNRRAFNEYSRLQAAQAQRTGNPLSLVLLDLDHFKAVNDSYGHAVGDDVLQHVAKMLRESVRESDICGRIGGEEFAILLPGTSAEKAQVVAEALRRQLYEIPFAFPDGEAIIHASFGVAQVRGEFSDALQQADSALYAAKTAGRNRVELCDNVTPIRRPGGEQSRR</sequence>
<dbReference type="FunFam" id="3.30.70.270:FF:000001">
    <property type="entry name" value="Diguanylate cyclase domain protein"/>
    <property type="match status" value="1"/>
</dbReference>
<dbReference type="GO" id="GO:1902201">
    <property type="term" value="P:negative regulation of bacterial-type flagellum-dependent cell motility"/>
    <property type="evidence" value="ECO:0007669"/>
    <property type="project" value="TreeGrafter"/>
</dbReference>
<feature type="transmembrane region" description="Helical" evidence="4">
    <location>
        <begin position="43"/>
        <end position="61"/>
    </location>
</feature>
<dbReference type="NCBIfam" id="TIGR00254">
    <property type="entry name" value="GGDEF"/>
    <property type="match status" value="1"/>
</dbReference>
<feature type="domain" description="GGDEF" evidence="5">
    <location>
        <begin position="257"/>
        <end position="387"/>
    </location>
</feature>
<dbReference type="Gene3D" id="3.30.70.270">
    <property type="match status" value="1"/>
</dbReference>
<comment type="catalytic activity">
    <reaction evidence="3">
        <text>2 GTP = 3',3'-c-di-GMP + 2 diphosphate</text>
        <dbReference type="Rhea" id="RHEA:24898"/>
        <dbReference type="ChEBI" id="CHEBI:33019"/>
        <dbReference type="ChEBI" id="CHEBI:37565"/>
        <dbReference type="ChEBI" id="CHEBI:58805"/>
        <dbReference type="EC" id="2.7.7.65"/>
    </reaction>
</comment>
<comment type="cofactor">
    <cofactor evidence="1">
        <name>Mg(2+)</name>
        <dbReference type="ChEBI" id="CHEBI:18420"/>
    </cofactor>
</comment>
<dbReference type="GO" id="GO:0005886">
    <property type="term" value="C:plasma membrane"/>
    <property type="evidence" value="ECO:0007669"/>
    <property type="project" value="TreeGrafter"/>
</dbReference>
<evidence type="ECO:0000313" key="7">
    <source>
        <dbReference type="Proteomes" id="UP000235162"/>
    </source>
</evidence>
<dbReference type="EC" id="2.7.7.65" evidence="2"/>
<keyword evidence="7" id="KW-1185">Reference proteome</keyword>
<dbReference type="GO" id="GO:0052621">
    <property type="term" value="F:diguanylate cyclase activity"/>
    <property type="evidence" value="ECO:0007669"/>
    <property type="project" value="UniProtKB-EC"/>
</dbReference>
<keyword evidence="4" id="KW-0472">Membrane</keyword>
<dbReference type="AlphaFoldDB" id="A0AAP8SPC1"/>
<evidence type="ECO:0000313" key="6">
    <source>
        <dbReference type="EMBL" id="PLW87540.1"/>
    </source>
</evidence>
<gene>
    <name evidence="6" type="ORF">C0029_02850</name>
</gene>
<feature type="transmembrane region" description="Helical" evidence="4">
    <location>
        <begin position="105"/>
        <end position="125"/>
    </location>
</feature>
<dbReference type="SUPFAM" id="SSF55073">
    <property type="entry name" value="Nucleotide cyclase"/>
    <property type="match status" value="1"/>
</dbReference>
<dbReference type="GO" id="GO:0043709">
    <property type="term" value="P:cell adhesion involved in single-species biofilm formation"/>
    <property type="evidence" value="ECO:0007669"/>
    <property type="project" value="TreeGrafter"/>
</dbReference>
<proteinExistence type="predicted"/>
<dbReference type="Pfam" id="PF00990">
    <property type="entry name" value="GGDEF"/>
    <property type="match status" value="1"/>
</dbReference>
<protein>
    <recommendedName>
        <fullName evidence="2">diguanylate cyclase</fullName>
        <ecNumber evidence="2">2.7.7.65</ecNumber>
    </recommendedName>
</protein>
<evidence type="ECO:0000259" key="5">
    <source>
        <dbReference type="PROSITE" id="PS50887"/>
    </source>
</evidence>
<evidence type="ECO:0000256" key="3">
    <source>
        <dbReference type="ARBA" id="ARBA00034247"/>
    </source>
</evidence>
<name>A0AAP8SPC1_9GAMM</name>
<dbReference type="EMBL" id="PKUR01000001">
    <property type="protein sequence ID" value="PLW87540.1"/>
    <property type="molecule type" value="Genomic_DNA"/>
</dbReference>
<dbReference type="InterPro" id="IPR043128">
    <property type="entry name" value="Rev_trsase/Diguanyl_cyclase"/>
</dbReference>
<dbReference type="PANTHER" id="PTHR45138:SF9">
    <property type="entry name" value="DIGUANYLATE CYCLASE DGCM-RELATED"/>
    <property type="match status" value="1"/>
</dbReference>
<feature type="transmembrane region" description="Helical" evidence="4">
    <location>
        <begin position="134"/>
        <end position="151"/>
    </location>
</feature>
<organism evidence="6 7">
    <name type="scientific">Halioglobus japonicus</name>
    <dbReference type="NCBI Taxonomy" id="930805"/>
    <lineage>
        <taxon>Bacteria</taxon>
        <taxon>Pseudomonadati</taxon>
        <taxon>Pseudomonadota</taxon>
        <taxon>Gammaproteobacteria</taxon>
        <taxon>Cellvibrionales</taxon>
        <taxon>Halieaceae</taxon>
        <taxon>Halioglobus</taxon>
    </lineage>
</organism>
<keyword evidence="4" id="KW-0812">Transmembrane</keyword>
<reference evidence="6 7" key="1">
    <citation type="submission" date="2018-01" db="EMBL/GenBank/DDBJ databases">
        <title>The draft genome sequence of Halioglobus japonicus S1-36.</title>
        <authorList>
            <person name="Du Z.-J."/>
            <person name="Shi M.-J."/>
        </authorList>
    </citation>
    <scope>NUCLEOTIDE SEQUENCE [LARGE SCALE GENOMIC DNA]</scope>
    <source>
        <strain evidence="6 7">S1-36</strain>
    </source>
</reference>